<comment type="caution">
    <text evidence="1">The sequence shown here is derived from an EMBL/GenBank/DDBJ whole genome shotgun (WGS) entry which is preliminary data.</text>
</comment>
<name>A0A397UIJ2_9GLOM</name>
<evidence type="ECO:0000313" key="2">
    <source>
        <dbReference type="Proteomes" id="UP000266673"/>
    </source>
</evidence>
<proteinExistence type="predicted"/>
<dbReference type="EMBL" id="QKWP01001308">
    <property type="protein sequence ID" value="RIB09954.1"/>
    <property type="molecule type" value="Genomic_DNA"/>
</dbReference>
<dbReference type="Proteomes" id="UP000266673">
    <property type="component" value="Unassembled WGS sequence"/>
</dbReference>
<dbReference type="AlphaFoldDB" id="A0A397UIJ2"/>
<sequence>MFSVILCSELLCSESLKMNKWYYKLVSEEYRTYIQQTIIQRDNKSIIVHEISHELEVLDLHKVLTPVITRVNNDNPNANELAGYYTYQPNLQKKMK</sequence>
<organism evidence="1 2">
    <name type="scientific">Gigaspora rosea</name>
    <dbReference type="NCBI Taxonomy" id="44941"/>
    <lineage>
        <taxon>Eukaryota</taxon>
        <taxon>Fungi</taxon>
        <taxon>Fungi incertae sedis</taxon>
        <taxon>Mucoromycota</taxon>
        <taxon>Glomeromycotina</taxon>
        <taxon>Glomeromycetes</taxon>
        <taxon>Diversisporales</taxon>
        <taxon>Gigasporaceae</taxon>
        <taxon>Gigaspora</taxon>
    </lineage>
</organism>
<accession>A0A397UIJ2</accession>
<reference evidence="1 2" key="1">
    <citation type="submission" date="2018-06" db="EMBL/GenBank/DDBJ databases">
        <title>Comparative genomics reveals the genomic features of Rhizophagus irregularis, R. cerebriforme, R. diaphanum and Gigaspora rosea, and their symbiotic lifestyle signature.</title>
        <authorList>
            <person name="Morin E."/>
            <person name="San Clemente H."/>
            <person name="Chen E.C.H."/>
            <person name="De La Providencia I."/>
            <person name="Hainaut M."/>
            <person name="Kuo A."/>
            <person name="Kohler A."/>
            <person name="Murat C."/>
            <person name="Tang N."/>
            <person name="Roy S."/>
            <person name="Loubradou J."/>
            <person name="Henrissat B."/>
            <person name="Grigoriev I.V."/>
            <person name="Corradi N."/>
            <person name="Roux C."/>
            <person name="Martin F.M."/>
        </authorList>
    </citation>
    <scope>NUCLEOTIDE SEQUENCE [LARGE SCALE GENOMIC DNA]</scope>
    <source>
        <strain evidence="1 2">DAOM 194757</strain>
    </source>
</reference>
<keyword evidence="2" id="KW-1185">Reference proteome</keyword>
<protein>
    <submittedName>
        <fullName evidence="1">Uncharacterized protein</fullName>
    </submittedName>
</protein>
<gene>
    <name evidence="1" type="ORF">C2G38_2207451</name>
</gene>
<evidence type="ECO:0000313" key="1">
    <source>
        <dbReference type="EMBL" id="RIB09954.1"/>
    </source>
</evidence>